<dbReference type="Gene3D" id="3.20.20.140">
    <property type="entry name" value="Metal-dependent hydrolases"/>
    <property type="match status" value="1"/>
</dbReference>
<evidence type="ECO:0000313" key="1">
    <source>
        <dbReference type="EMBL" id="OLY81897.1"/>
    </source>
</evidence>
<proteinExistence type="predicted"/>
<dbReference type="InterPro" id="IPR016195">
    <property type="entry name" value="Pol/histidinol_Pase-like"/>
</dbReference>
<organism evidence="1 2">
    <name type="scientific">Smittium mucronatum</name>
    <dbReference type="NCBI Taxonomy" id="133383"/>
    <lineage>
        <taxon>Eukaryota</taxon>
        <taxon>Fungi</taxon>
        <taxon>Fungi incertae sedis</taxon>
        <taxon>Zoopagomycota</taxon>
        <taxon>Kickxellomycotina</taxon>
        <taxon>Harpellomycetes</taxon>
        <taxon>Harpellales</taxon>
        <taxon>Legeriomycetaceae</taxon>
        <taxon>Smittium</taxon>
    </lineage>
</organism>
<name>A0A1R0GYD8_9FUNG</name>
<sequence length="198" mass="22262">MNLININETIEVVRDSPTDEELKAAISRTHELGGIAIVNHIWWSNETQQDTLTARLPNHPSYDDLLEWGVDGFEVVNSYVFDLPTYYFVSNNSQRLIGVAGSDLHFPSPAFGYTVVKAQNYSKEGIFHEMKVTKRVSFLFDPTGSPYVNPLGLDGAPNNIPLTKKFSKIGPLMGISNYFTDFYTHITGMNMGFNQTFL</sequence>
<evidence type="ECO:0000313" key="2">
    <source>
        <dbReference type="Proteomes" id="UP000187455"/>
    </source>
</evidence>
<dbReference type="Proteomes" id="UP000187455">
    <property type="component" value="Unassembled WGS sequence"/>
</dbReference>
<dbReference type="SUPFAM" id="SSF89550">
    <property type="entry name" value="PHP domain-like"/>
    <property type="match status" value="1"/>
</dbReference>
<dbReference type="AlphaFoldDB" id="A0A1R0GYD8"/>
<keyword evidence="2" id="KW-1185">Reference proteome</keyword>
<dbReference type="EMBL" id="LSSL01002090">
    <property type="protein sequence ID" value="OLY81897.1"/>
    <property type="molecule type" value="Genomic_DNA"/>
</dbReference>
<gene>
    <name evidence="1" type="ORF">AYI68_g3995</name>
</gene>
<dbReference type="OrthoDB" id="16564at2759"/>
<reference evidence="1 2" key="1">
    <citation type="journal article" date="2016" name="Mol. Biol. Evol.">
        <title>Genome-Wide Survey of Gut Fungi (Harpellales) Reveals the First Horizontally Transferred Ubiquitin Gene from a Mosquito Host.</title>
        <authorList>
            <person name="Wang Y."/>
            <person name="White M.M."/>
            <person name="Kvist S."/>
            <person name="Moncalvo J.M."/>
        </authorList>
    </citation>
    <scope>NUCLEOTIDE SEQUENCE [LARGE SCALE GENOMIC DNA]</scope>
    <source>
        <strain evidence="1 2">ALG-7-W6</strain>
    </source>
</reference>
<accession>A0A1R0GYD8</accession>
<protein>
    <submittedName>
        <fullName evidence="1">Uncharacterized protein</fullName>
    </submittedName>
</protein>
<comment type="caution">
    <text evidence="1">The sequence shown here is derived from an EMBL/GenBank/DDBJ whole genome shotgun (WGS) entry which is preliminary data.</text>
</comment>